<dbReference type="GeneID" id="19011583"/>
<feature type="domain" description="COMM" evidence="2">
    <location>
        <begin position="1"/>
        <end position="106"/>
    </location>
</feature>
<dbReference type="AlphaFoldDB" id="K8F5B6"/>
<dbReference type="KEGG" id="bpg:Bathy15g00630"/>
<organism evidence="3 4">
    <name type="scientific">Bathycoccus prasinos</name>
    <dbReference type="NCBI Taxonomy" id="41875"/>
    <lineage>
        <taxon>Eukaryota</taxon>
        <taxon>Viridiplantae</taxon>
        <taxon>Chlorophyta</taxon>
        <taxon>Mamiellophyceae</taxon>
        <taxon>Mamiellales</taxon>
        <taxon>Bathycoccaceae</taxon>
        <taxon>Bathycoccus</taxon>
    </lineage>
</organism>
<protein>
    <recommendedName>
        <fullName evidence="2">COMM domain-containing protein</fullName>
    </recommendedName>
</protein>
<name>K8F5B6_9CHLO</name>
<feature type="coiled-coil region" evidence="1">
    <location>
        <begin position="78"/>
        <end position="108"/>
    </location>
</feature>
<dbReference type="EMBL" id="FO082264">
    <property type="protein sequence ID" value="CCO19995.1"/>
    <property type="molecule type" value="Genomic_DNA"/>
</dbReference>
<evidence type="ECO:0000313" key="4">
    <source>
        <dbReference type="Proteomes" id="UP000198341"/>
    </source>
</evidence>
<dbReference type="RefSeq" id="XP_007508909.1">
    <property type="nucleotide sequence ID" value="XM_007508847.1"/>
</dbReference>
<dbReference type="InterPro" id="IPR017920">
    <property type="entry name" value="COMM"/>
</dbReference>
<evidence type="ECO:0000259" key="2">
    <source>
        <dbReference type="PROSITE" id="PS51269"/>
    </source>
</evidence>
<keyword evidence="1" id="KW-0175">Coiled coil</keyword>
<sequence length="112" mass="13293">MRWSDDIRRVAHLRARIFRHPLSRRTVENLYFFYRTYCKFGSEIHQVLSSDKVQRINTPIVQLHFRTTTQTNNEQEKSQVLELDKSELETVIASLEEAKEALARLNDTNSKK</sequence>
<keyword evidence="4" id="KW-1185">Reference proteome</keyword>
<dbReference type="PROSITE" id="PS51269">
    <property type="entry name" value="COMM"/>
    <property type="match status" value="1"/>
</dbReference>
<gene>
    <name evidence="3" type="ordered locus">Bathy15g00630</name>
</gene>
<reference evidence="3" key="1">
    <citation type="submission" date="2011-10" db="EMBL/GenBank/DDBJ databases">
        <authorList>
            <person name="Genoscope - CEA"/>
        </authorList>
    </citation>
    <scope>NUCLEOTIDE SEQUENCE [LARGE SCALE GENOMIC DNA]</scope>
    <source>
        <strain evidence="3">RCC 1105</strain>
    </source>
</reference>
<accession>K8F5B6</accession>
<proteinExistence type="predicted"/>
<evidence type="ECO:0000256" key="1">
    <source>
        <dbReference type="SAM" id="Coils"/>
    </source>
</evidence>
<evidence type="ECO:0000313" key="3">
    <source>
        <dbReference type="EMBL" id="CCO19995.1"/>
    </source>
</evidence>
<dbReference type="Pfam" id="PF07258">
    <property type="entry name" value="COMM_domain"/>
    <property type="match status" value="1"/>
</dbReference>
<dbReference type="OrthoDB" id="64318at2759"/>
<dbReference type="Proteomes" id="UP000198341">
    <property type="component" value="Chromosome 15"/>
</dbReference>